<evidence type="ECO:0000313" key="2">
    <source>
        <dbReference type="EMBL" id="KAK8084114.1"/>
    </source>
</evidence>
<gene>
    <name evidence="2" type="ORF">PG996_002895</name>
</gene>
<feature type="region of interest" description="Disordered" evidence="1">
    <location>
        <begin position="13"/>
        <end position="36"/>
    </location>
</feature>
<comment type="caution">
    <text evidence="2">The sequence shown here is derived from an EMBL/GenBank/DDBJ whole genome shotgun (WGS) entry which is preliminary data.</text>
</comment>
<organism evidence="2 3">
    <name type="scientific">Apiospora saccharicola</name>
    <dbReference type="NCBI Taxonomy" id="335842"/>
    <lineage>
        <taxon>Eukaryota</taxon>
        <taxon>Fungi</taxon>
        <taxon>Dikarya</taxon>
        <taxon>Ascomycota</taxon>
        <taxon>Pezizomycotina</taxon>
        <taxon>Sordariomycetes</taxon>
        <taxon>Xylariomycetidae</taxon>
        <taxon>Amphisphaeriales</taxon>
        <taxon>Apiosporaceae</taxon>
        <taxon>Apiospora</taxon>
    </lineage>
</organism>
<name>A0ABR1WKQ8_9PEZI</name>
<evidence type="ECO:0000256" key="1">
    <source>
        <dbReference type="SAM" id="MobiDB-lite"/>
    </source>
</evidence>
<accession>A0ABR1WKQ8</accession>
<proteinExistence type="predicted"/>
<reference evidence="2 3" key="1">
    <citation type="submission" date="2023-01" db="EMBL/GenBank/DDBJ databases">
        <title>Analysis of 21 Apiospora genomes using comparative genomics revels a genus with tremendous synthesis potential of carbohydrate active enzymes and secondary metabolites.</title>
        <authorList>
            <person name="Sorensen T."/>
        </authorList>
    </citation>
    <scope>NUCLEOTIDE SEQUENCE [LARGE SCALE GENOMIC DNA]</scope>
    <source>
        <strain evidence="2 3">CBS 83171</strain>
    </source>
</reference>
<evidence type="ECO:0008006" key="4">
    <source>
        <dbReference type="Google" id="ProtNLM"/>
    </source>
</evidence>
<dbReference type="Proteomes" id="UP001446871">
    <property type="component" value="Unassembled WGS sequence"/>
</dbReference>
<dbReference type="EMBL" id="JAQQWM010000001">
    <property type="protein sequence ID" value="KAK8084114.1"/>
    <property type="molecule type" value="Genomic_DNA"/>
</dbReference>
<keyword evidence="3" id="KW-1185">Reference proteome</keyword>
<protein>
    <recommendedName>
        <fullName evidence="4">F-box domain-containing protein</fullName>
    </recommendedName>
</protein>
<sequence>MFCTICGCPICPPPQRPSEGGVEGVEQQQPEEEEQPKWLEQAVMLSDPAEEFETLEMHYRAGKKPGVPELEFTHDDQEIQRDEVTMATPDECILTKDGTRVRPNWGVGLDNDGQRRHPDSTPYGIVVHAACLDVVERVMRKRSRRRRCLGGGPSLRTLWKVLRMRLDTCDNELMGRTNWSTQFAPLWLRNFFYQYLTPTEFTTGDRWRISWREDHGKWVSGHRNDGIARLLSPSRFFALRKYDWILGVYGVPTYLYIDLTVVYMQLLEDPTTIPDLTNILLSNIKRVEVEAVDQETQAFRNAFMSLPLELRDHILDLLSSCDDLHLFCTRLLPQESWRDMLLGKKCLSFLYDIDGAAVLRFAQTKEEEPDANTVDWESLVRSLSRGVWTGRGYYQPPDYGYEWDFELPKNDYYYCDLQAAPAGLRNRRRIWQLVEEMFVGDALPSKGSGASVPRYWDEYGGRVYPVVRLSANKTWGVASYIVDGLITETSKQHGS</sequence>
<evidence type="ECO:0000313" key="3">
    <source>
        <dbReference type="Proteomes" id="UP001446871"/>
    </source>
</evidence>